<reference evidence="2" key="3">
    <citation type="journal article" date="2021" name="Syst. Appl. Microbiol.">
        <title>Roseomonas hellenica sp. nov., isolated from roots of wild-growing Alkanna tinctoria.</title>
        <authorList>
            <person name="Rat A."/>
            <person name="Naranjo H.D."/>
            <person name="Lebbe L."/>
            <person name="Cnockaert M."/>
            <person name="Krigas N."/>
            <person name="Grigoriadou K."/>
            <person name="Maloupa E."/>
            <person name="Willems A."/>
        </authorList>
    </citation>
    <scope>NUCLEOTIDE SEQUENCE</scope>
    <source>
        <strain evidence="2">LMG 31161</strain>
    </source>
</reference>
<sequence>MGPLRLLGVAAEAEGLRLRRSCGLAARRAGWLGGAAVFGVAALALAHVAAVELMLPHLGLAGACGVMALADLVLAGMLVLVARQLRDPVMDEALLLRRASLAAAASNNALLSGGASAVPMLGAIAGTVLVEWMRRR</sequence>
<dbReference type="AlphaFoldDB" id="A0A9X9WC13"/>
<feature type="transmembrane region" description="Helical" evidence="1">
    <location>
        <begin position="57"/>
        <end position="82"/>
    </location>
</feature>
<dbReference type="Proteomes" id="UP001138708">
    <property type="component" value="Unassembled WGS sequence"/>
</dbReference>
<accession>A0A9X9WC13</accession>
<comment type="caution">
    <text evidence="2">The sequence shown here is derived from an EMBL/GenBank/DDBJ whole genome shotgun (WGS) entry which is preliminary data.</text>
</comment>
<feature type="transmembrane region" description="Helical" evidence="1">
    <location>
        <begin position="29"/>
        <end position="51"/>
    </location>
</feature>
<dbReference type="EMBL" id="JAAEDK010000002">
    <property type="protein sequence ID" value="MBR0657873.1"/>
    <property type="molecule type" value="Genomic_DNA"/>
</dbReference>
<protein>
    <submittedName>
        <fullName evidence="2">Uncharacterized protein</fullName>
    </submittedName>
</protein>
<reference evidence="3 4" key="2">
    <citation type="submission" date="2020-02" db="EMBL/GenBank/DDBJ databases">
        <authorList>
            <person name="Sun Q."/>
            <person name="Inoue M."/>
        </authorList>
    </citation>
    <scope>NUCLEOTIDE SEQUENCE [LARGE SCALE GENOMIC DNA]</scope>
    <source>
        <strain evidence="3 4">KCTC 22478</strain>
    </source>
</reference>
<evidence type="ECO:0000313" key="4">
    <source>
        <dbReference type="Proteomes" id="UP000746741"/>
    </source>
</evidence>
<dbReference type="EMBL" id="JAAVUP010000004">
    <property type="protein sequence ID" value="NKE18559.1"/>
    <property type="molecule type" value="Genomic_DNA"/>
</dbReference>
<keyword evidence="4" id="KW-1185">Reference proteome</keyword>
<keyword evidence="1" id="KW-0812">Transmembrane</keyword>
<evidence type="ECO:0000313" key="3">
    <source>
        <dbReference type="EMBL" id="NKE18559.1"/>
    </source>
</evidence>
<dbReference type="Proteomes" id="UP000746741">
    <property type="component" value="Unassembled WGS sequence"/>
</dbReference>
<keyword evidence="1" id="KW-1133">Transmembrane helix</keyword>
<keyword evidence="1" id="KW-0472">Membrane</keyword>
<feature type="transmembrane region" description="Helical" evidence="1">
    <location>
        <begin position="117"/>
        <end position="133"/>
    </location>
</feature>
<proteinExistence type="predicted"/>
<name>A0A9X9WC13_9PROT</name>
<evidence type="ECO:0000256" key="1">
    <source>
        <dbReference type="SAM" id="Phobius"/>
    </source>
</evidence>
<dbReference type="RefSeq" id="WP_168042446.1">
    <property type="nucleotide sequence ID" value="NZ_JAAEDK010000002.1"/>
</dbReference>
<evidence type="ECO:0000313" key="2">
    <source>
        <dbReference type="EMBL" id="MBR0657873.1"/>
    </source>
</evidence>
<organism evidence="2 5">
    <name type="scientific">Neoroseomonas oryzicola</name>
    <dbReference type="NCBI Taxonomy" id="535904"/>
    <lineage>
        <taxon>Bacteria</taxon>
        <taxon>Pseudomonadati</taxon>
        <taxon>Pseudomonadota</taxon>
        <taxon>Alphaproteobacteria</taxon>
        <taxon>Acetobacterales</taxon>
        <taxon>Acetobacteraceae</taxon>
        <taxon>Neoroseomonas</taxon>
    </lineage>
</organism>
<reference evidence="2" key="1">
    <citation type="submission" date="2020-01" db="EMBL/GenBank/DDBJ databases">
        <authorList>
            <person name="Rat A."/>
        </authorList>
    </citation>
    <scope>NUCLEOTIDE SEQUENCE</scope>
    <source>
        <strain evidence="2">LMG 31161</strain>
    </source>
</reference>
<gene>
    <name evidence="3" type="ORF">GWK15_16520</name>
    <name evidence="2" type="ORF">GXW75_01325</name>
</gene>
<evidence type="ECO:0000313" key="5">
    <source>
        <dbReference type="Proteomes" id="UP001138708"/>
    </source>
</evidence>